<evidence type="ECO:0000313" key="3">
    <source>
        <dbReference type="Proteomes" id="UP000008909"/>
    </source>
</evidence>
<sequence length="309" mass="35735">MRCVSQSTDRSKVHLIPLGGRLAKLRADKPESKYDFRQWPIGLRRKSCSCELCKRKHKERDYPPNSTLKMSSRMVTERLQINWQARRTDQQSPDQIPVFSIIASARCIGCRSKSYLYPYIENQWVDWQPELISSAYPVAVPGFEPRTSDMRGERVTTRVDLICRTTIKTNTTSNMHITLYKFVCLSLDFPDVDTALLLPCVNDGNETPCALNGLKNILGLRWSQFFTVSWQILTTMTNLNDSSKMFVHGAVQIAQLLFMSLRNHFQMQYKRKHVKKPALPRISHRHQGDMTRNKRQPLNMNSAPMVNVE</sequence>
<reference key="2">
    <citation type="submission" date="2011-10" db="EMBL/GenBank/DDBJ databases">
        <title>The genome and transcriptome sequence of Clonorchis sinensis provide insights into the carcinogenic liver fluke.</title>
        <authorList>
            <person name="Wang X."/>
            <person name="Huang Y."/>
            <person name="Chen W."/>
            <person name="Liu H."/>
            <person name="Guo L."/>
            <person name="Chen Y."/>
            <person name="Luo F."/>
            <person name="Zhou W."/>
            <person name="Sun J."/>
            <person name="Mao Q."/>
            <person name="Liang P."/>
            <person name="Zhou C."/>
            <person name="Tian Y."/>
            <person name="Men J."/>
            <person name="Lv X."/>
            <person name="Huang L."/>
            <person name="Zhou J."/>
            <person name="Hu Y."/>
            <person name="Li R."/>
            <person name="Zhang F."/>
            <person name="Lei H."/>
            <person name="Li X."/>
            <person name="Hu X."/>
            <person name="Liang C."/>
            <person name="Xu J."/>
            <person name="Wu Z."/>
            <person name="Yu X."/>
        </authorList>
    </citation>
    <scope>NUCLEOTIDE SEQUENCE</scope>
    <source>
        <strain>Henan</strain>
    </source>
</reference>
<evidence type="ECO:0000256" key="1">
    <source>
        <dbReference type="SAM" id="MobiDB-lite"/>
    </source>
</evidence>
<feature type="region of interest" description="Disordered" evidence="1">
    <location>
        <begin position="284"/>
        <end position="309"/>
    </location>
</feature>
<organism evidence="2 3">
    <name type="scientific">Clonorchis sinensis</name>
    <name type="common">Chinese liver fluke</name>
    <dbReference type="NCBI Taxonomy" id="79923"/>
    <lineage>
        <taxon>Eukaryota</taxon>
        <taxon>Metazoa</taxon>
        <taxon>Spiralia</taxon>
        <taxon>Lophotrochozoa</taxon>
        <taxon>Platyhelminthes</taxon>
        <taxon>Trematoda</taxon>
        <taxon>Digenea</taxon>
        <taxon>Opisthorchiida</taxon>
        <taxon>Opisthorchiata</taxon>
        <taxon>Opisthorchiidae</taxon>
        <taxon>Clonorchis</taxon>
    </lineage>
</organism>
<accession>G7YKW3</accession>
<name>G7YKW3_CLOSI</name>
<proteinExistence type="predicted"/>
<gene>
    <name evidence="2" type="ORF">CLF_110586</name>
</gene>
<dbReference type="Proteomes" id="UP000008909">
    <property type="component" value="Unassembled WGS sequence"/>
</dbReference>
<reference evidence="2" key="1">
    <citation type="journal article" date="2011" name="Genome Biol.">
        <title>The draft genome of the carcinogenic human liver fluke Clonorchis sinensis.</title>
        <authorList>
            <person name="Wang X."/>
            <person name="Chen W."/>
            <person name="Huang Y."/>
            <person name="Sun J."/>
            <person name="Men J."/>
            <person name="Liu H."/>
            <person name="Luo F."/>
            <person name="Guo L."/>
            <person name="Lv X."/>
            <person name="Deng C."/>
            <person name="Zhou C."/>
            <person name="Fan Y."/>
            <person name="Li X."/>
            <person name="Huang L."/>
            <person name="Hu Y."/>
            <person name="Liang C."/>
            <person name="Hu X."/>
            <person name="Xu J."/>
            <person name="Yu X."/>
        </authorList>
    </citation>
    <scope>NUCLEOTIDE SEQUENCE [LARGE SCALE GENOMIC DNA]</scope>
    <source>
        <strain evidence="2">Henan</strain>
    </source>
</reference>
<dbReference type="AlphaFoldDB" id="G7YKW3"/>
<dbReference type="EMBL" id="DF143537">
    <property type="protein sequence ID" value="GAA53594.1"/>
    <property type="molecule type" value="Genomic_DNA"/>
</dbReference>
<evidence type="ECO:0000313" key="2">
    <source>
        <dbReference type="EMBL" id="GAA53594.1"/>
    </source>
</evidence>
<protein>
    <submittedName>
        <fullName evidence="2">Uncharacterized protein</fullName>
    </submittedName>
</protein>
<feature type="compositionally biased region" description="Polar residues" evidence="1">
    <location>
        <begin position="296"/>
        <end position="309"/>
    </location>
</feature>
<keyword evidence="3" id="KW-1185">Reference proteome</keyword>